<feature type="chain" id="PRO_5043010120" description="Methyltransferase" evidence="1">
    <location>
        <begin position="22"/>
        <end position="350"/>
    </location>
</feature>
<dbReference type="SUPFAM" id="SSF53335">
    <property type="entry name" value="S-adenosyl-L-methionine-dependent methyltransferases"/>
    <property type="match status" value="1"/>
</dbReference>
<keyword evidence="3" id="KW-1185">Reference proteome</keyword>
<dbReference type="AlphaFoldDB" id="A0AAN4Z5Y9"/>
<evidence type="ECO:0000313" key="2">
    <source>
        <dbReference type="EMBL" id="GMR31947.1"/>
    </source>
</evidence>
<evidence type="ECO:0000256" key="1">
    <source>
        <dbReference type="SAM" id="SignalP"/>
    </source>
</evidence>
<dbReference type="Gene3D" id="3.40.50.150">
    <property type="entry name" value="Vaccinia Virus protein VP39"/>
    <property type="match status" value="1"/>
</dbReference>
<sequence length="350" mass="39943">EMHSRRSSFLLIVMMVFSSSSRELDRLCHSSPSLRFSREISSFPGDKSSPPSDQICYVVEDTPGLHKWNRHTRSLILISPYRSQNVSVVYLSRPKTNGIRAVIGSDSRLWRVDHAHDPFLQAIRAEFLMPVVLKAMPLYSKYEEHNILIFGLAGGTGSMYLRYQRPKINITIVEEELDVIDLSKRWFGLLEDSRYSVVNTKTDDFLQEALEKGRKYDVITMDWLDSADLSISARLIISDIPKMASGCLTPSGVFIAHLNDFPPLYHEFPLILSSLLSHFSSCLSLRLANDHIIITCFNKKFVAGTTKPFVDRFNFVADYFHFKTSRHFVSLTLHSQEKSDETVLIGQNLS</sequence>
<keyword evidence="1" id="KW-0732">Signal</keyword>
<reference evidence="3" key="1">
    <citation type="submission" date="2022-10" db="EMBL/GenBank/DDBJ databases">
        <title>Genome assembly of Pristionchus species.</title>
        <authorList>
            <person name="Yoshida K."/>
            <person name="Sommer R.J."/>
        </authorList>
    </citation>
    <scope>NUCLEOTIDE SEQUENCE [LARGE SCALE GENOMIC DNA]</scope>
    <source>
        <strain evidence="3">RS5460</strain>
    </source>
</reference>
<evidence type="ECO:0000313" key="3">
    <source>
        <dbReference type="Proteomes" id="UP001328107"/>
    </source>
</evidence>
<dbReference type="EMBL" id="BTRK01000001">
    <property type="protein sequence ID" value="GMR31947.1"/>
    <property type="molecule type" value="Genomic_DNA"/>
</dbReference>
<organism evidence="2 3">
    <name type="scientific">Pristionchus mayeri</name>
    <dbReference type="NCBI Taxonomy" id="1317129"/>
    <lineage>
        <taxon>Eukaryota</taxon>
        <taxon>Metazoa</taxon>
        <taxon>Ecdysozoa</taxon>
        <taxon>Nematoda</taxon>
        <taxon>Chromadorea</taxon>
        <taxon>Rhabditida</taxon>
        <taxon>Rhabditina</taxon>
        <taxon>Diplogasteromorpha</taxon>
        <taxon>Diplogasteroidea</taxon>
        <taxon>Neodiplogasteridae</taxon>
        <taxon>Pristionchus</taxon>
    </lineage>
</organism>
<feature type="non-terminal residue" evidence="2">
    <location>
        <position position="1"/>
    </location>
</feature>
<dbReference type="PANTHER" id="PTHR38630">
    <property type="entry name" value="PROTEIN CBG12780"/>
    <property type="match status" value="1"/>
</dbReference>
<dbReference type="PANTHER" id="PTHR38630:SF1">
    <property type="entry name" value="DEK_C DOMAIN-CONTAINING PROTEIN-RELATED"/>
    <property type="match status" value="1"/>
</dbReference>
<dbReference type="InterPro" id="IPR029063">
    <property type="entry name" value="SAM-dependent_MTases_sf"/>
</dbReference>
<accession>A0AAN4Z5Y9</accession>
<feature type="signal peptide" evidence="1">
    <location>
        <begin position="1"/>
        <end position="21"/>
    </location>
</feature>
<evidence type="ECO:0008006" key="4">
    <source>
        <dbReference type="Google" id="ProtNLM"/>
    </source>
</evidence>
<proteinExistence type="predicted"/>
<name>A0AAN4Z5Y9_9BILA</name>
<protein>
    <recommendedName>
        <fullName evidence="4">Methyltransferase</fullName>
    </recommendedName>
</protein>
<gene>
    <name evidence="2" type="ORF">PMAYCL1PPCAC_02142</name>
</gene>
<comment type="caution">
    <text evidence="2">The sequence shown here is derived from an EMBL/GenBank/DDBJ whole genome shotgun (WGS) entry which is preliminary data.</text>
</comment>
<dbReference type="Pfam" id="PF01564">
    <property type="entry name" value="Spermine_synth"/>
    <property type="match status" value="1"/>
</dbReference>
<dbReference type="Proteomes" id="UP001328107">
    <property type="component" value="Unassembled WGS sequence"/>
</dbReference>